<dbReference type="RefSeq" id="WP_152771967.1">
    <property type="nucleotide sequence ID" value="NZ_VJZC01000084.1"/>
</dbReference>
<gene>
    <name evidence="3" type="ORF">FNH08_14960</name>
</gene>
<accession>A0A5N8XG42</accession>
<dbReference type="Proteomes" id="UP000400924">
    <property type="component" value="Unassembled WGS sequence"/>
</dbReference>
<reference evidence="3 4" key="1">
    <citation type="submission" date="2019-07" db="EMBL/GenBank/DDBJ databases">
        <title>New species of Amycolatopsis and Streptomyces.</title>
        <authorList>
            <person name="Duangmal K."/>
            <person name="Teo W.F.A."/>
            <person name="Lipun K."/>
        </authorList>
    </citation>
    <scope>NUCLEOTIDE SEQUENCE [LARGE SCALE GENOMIC DNA]</scope>
    <source>
        <strain evidence="3 4">NBRC 106415</strain>
    </source>
</reference>
<dbReference type="OrthoDB" id="4286432at2"/>
<name>A0A5N8XG42_9ACTN</name>
<dbReference type="InterPro" id="IPR045481">
    <property type="entry name" value="fvmX3"/>
</dbReference>
<evidence type="ECO:0000313" key="3">
    <source>
        <dbReference type="EMBL" id="MPY58422.1"/>
    </source>
</evidence>
<dbReference type="AlphaFoldDB" id="A0A5N8XG42"/>
<feature type="domain" description="FtsH ternary system" evidence="2">
    <location>
        <begin position="1"/>
        <end position="83"/>
    </location>
</feature>
<dbReference type="Pfam" id="PF19999">
    <property type="entry name" value="fvmX3"/>
    <property type="match status" value="1"/>
</dbReference>
<sequence length="92" mass="10239">MRVRVRFRYRADTGEVELFQVEDLREGPALADHDARHHRAAVDVAGVVENGALVEEVHPGGDRAPVREHGTPETAETPATPSTPQREQLHDR</sequence>
<evidence type="ECO:0000259" key="2">
    <source>
        <dbReference type="Pfam" id="PF19999"/>
    </source>
</evidence>
<protein>
    <recommendedName>
        <fullName evidence="2">FtsH ternary system domain-containing protein</fullName>
    </recommendedName>
</protein>
<feature type="region of interest" description="Disordered" evidence="1">
    <location>
        <begin position="57"/>
        <end position="92"/>
    </location>
</feature>
<keyword evidence="4" id="KW-1185">Reference proteome</keyword>
<comment type="caution">
    <text evidence="3">The sequence shown here is derived from an EMBL/GenBank/DDBJ whole genome shotgun (WGS) entry which is preliminary data.</text>
</comment>
<evidence type="ECO:0000313" key="4">
    <source>
        <dbReference type="Proteomes" id="UP000400924"/>
    </source>
</evidence>
<evidence type="ECO:0000256" key="1">
    <source>
        <dbReference type="SAM" id="MobiDB-lite"/>
    </source>
</evidence>
<feature type="compositionally biased region" description="Low complexity" evidence="1">
    <location>
        <begin position="72"/>
        <end position="84"/>
    </location>
</feature>
<organism evidence="3 4">
    <name type="scientific">Streptomyces spongiae</name>
    <dbReference type="NCBI Taxonomy" id="565072"/>
    <lineage>
        <taxon>Bacteria</taxon>
        <taxon>Bacillati</taxon>
        <taxon>Actinomycetota</taxon>
        <taxon>Actinomycetes</taxon>
        <taxon>Kitasatosporales</taxon>
        <taxon>Streptomycetaceae</taxon>
        <taxon>Streptomyces</taxon>
    </lineage>
</organism>
<feature type="compositionally biased region" description="Basic and acidic residues" evidence="1">
    <location>
        <begin position="57"/>
        <end position="71"/>
    </location>
</feature>
<dbReference type="EMBL" id="VJZC01000084">
    <property type="protein sequence ID" value="MPY58422.1"/>
    <property type="molecule type" value="Genomic_DNA"/>
</dbReference>
<proteinExistence type="predicted"/>